<dbReference type="PANTHER" id="PTHR22168">
    <property type="entry name" value="TMEM26 PROTEIN"/>
    <property type="match status" value="1"/>
</dbReference>
<dbReference type="InterPro" id="IPR019169">
    <property type="entry name" value="Transmembrane_26"/>
</dbReference>
<dbReference type="Pfam" id="PF09772">
    <property type="entry name" value="Tmem26"/>
    <property type="match status" value="1"/>
</dbReference>
<evidence type="ECO:0000256" key="1">
    <source>
        <dbReference type="SAM" id="Phobius"/>
    </source>
</evidence>
<feature type="transmembrane region" description="Helical" evidence="1">
    <location>
        <begin position="69"/>
        <end position="88"/>
    </location>
</feature>
<evidence type="ECO:0000313" key="2">
    <source>
        <dbReference type="EMBL" id="KAK3586039.1"/>
    </source>
</evidence>
<dbReference type="AlphaFoldDB" id="A0AAE0S6F6"/>
<reference evidence="2" key="1">
    <citation type="journal article" date="2021" name="Genome Biol. Evol.">
        <title>A High-Quality Reference Genome for a Parasitic Bivalve with Doubly Uniparental Inheritance (Bivalvia: Unionida).</title>
        <authorList>
            <person name="Smith C.H."/>
        </authorList>
    </citation>
    <scope>NUCLEOTIDE SEQUENCE</scope>
    <source>
        <strain evidence="2">CHS0354</strain>
    </source>
</reference>
<gene>
    <name evidence="2" type="ORF">CHS0354_033166</name>
</gene>
<dbReference type="EMBL" id="JAEAOA010001951">
    <property type="protein sequence ID" value="KAK3586039.1"/>
    <property type="molecule type" value="Genomic_DNA"/>
</dbReference>
<sequence>MYKDFKNAFVINKRKSNPNDYLESETITIPIELPIDIWVNVMEQLFLYLMIVGRWILPRGDTSRDQLSQLLFVFIGIASDIMELFTLFDEDAVKENLELRYAVLVIWTVSLVQFTLVLTSTNSPKKQRVASNLKANSNSLDQTCCLMKFFHTEIWSVCVSFLLQDGPFLTIRVYTITTHKLLNYSIVFFTAKNALLVAILVYRMTVICRDGDESTNKNDTEKALLHDSDLMSNERIHMPQSMGSVRNNGNNKGLFVIPSKGHVTGQGLTLQRGSGHKLKTKVDMERRKIYNMAI</sequence>
<organism evidence="2 3">
    <name type="scientific">Potamilus streckersoni</name>
    <dbReference type="NCBI Taxonomy" id="2493646"/>
    <lineage>
        <taxon>Eukaryota</taxon>
        <taxon>Metazoa</taxon>
        <taxon>Spiralia</taxon>
        <taxon>Lophotrochozoa</taxon>
        <taxon>Mollusca</taxon>
        <taxon>Bivalvia</taxon>
        <taxon>Autobranchia</taxon>
        <taxon>Heteroconchia</taxon>
        <taxon>Palaeoheterodonta</taxon>
        <taxon>Unionida</taxon>
        <taxon>Unionoidea</taxon>
        <taxon>Unionidae</taxon>
        <taxon>Ambleminae</taxon>
        <taxon>Lampsilini</taxon>
        <taxon>Potamilus</taxon>
    </lineage>
</organism>
<protein>
    <recommendedName>
        <fullName evidence="4">Transmembrane protein 26</fullName>
    </recommendedName>
</protein>
<proteinExistence type="predicted"/>
<feature type="transmembrane region" description="Helical" evidence="1">
    <location>
        <begin position="37"/>
        <end position="57"/>
    </location>
</feature>
<feature type="transmembrane region" description="Helical" evidence="1">
    <location>
        <begin position="100"/>
        <end position="118"/>
    </location>
</feature>
<keyword evidence="1" id="KW-1133">Transmembrane helix</keyword>
<reference evidence="2" key="3">
    <citation type="submission" date="2023-05" db="EMBL/GenBank/DDBJ databases">
        <authorList>
            <person name="Smith C.H."/>
        </authorList>
    </citation>
    <scope>NUCLEOTIDE SEQUENCE</scope>
    <source>
        <strain evidence="2">CHS0354</strain>
        <tissue evidence="2">Mantle</tissue>
    </source>
</reference>
<keyword evidence="1" id="KW-0812">Transmembrane</keyword>
<evidence type="ECO:0000313" key="3">
    <source>
        <dbReference type="Proteomes" id="UP001195483"/>
    </source>
</evidence>
<name>A0AAE0S6F6_9BIVA</name>
<feature type="transmembrane region" description="Helical" evidence="1">
    <location>
        <begin position="181"/>
        <end position="202"/>
    </location>
</feature>
<evidence type="ECO:0008006" key="4">
    <source>
        <dbReference type="Google" id="ProtNLM"/>
    </source>
</evidence>
<keyword evidence="1" id="KW-0472">Membrane</keyword>
<dbReference type="Proteomes" id="UP001195483">
    <property type="component" value="Unassembled WGS sequence"/>
</dbReference>
<keyword evidence="3" id="KW-1185">Reference proteome</keyword>
<comment type="caution">
    <text evidence="2">The sequence shown here is derived from an EMBL/GenBank/DDBJ whole genome shotgun (WGS) entry which is preliminary data.</text>
</comment>
<reference evidence="2" key="2">
    <citation type="journal article" date="2021" name="Genome Biol. Evol.">
        <title>Developing a high-quality reference genome for a parasitic bivalve with doubly uniparental inheritance (Bivalvia: Unionida).</title>
        <authorList>
            <person name="Smith C.H."/>
        </authorList>
    </citation>
    <scope>NUCLEOTIDE SEQUENCE</scope>
    <source>
        <strain evidence="2">CHS0354</strain>
        <tissue evidence="2">Mantle</tissue>
    </source>
</reference>
<accession>A0AAE0S6F6</accession>